<gene>
    <name evidence="11" type="ORF">Gotri_011965</name>
</gene>
<proteinExistence type="inferred from homology"/>
<keyword evidence="4 9" id="KW-0812">Transmembrane</keyword>
<evidence type="ECO:0000259" key="10">
    <source>
        <dbReference type="Pfam" id="PF04535"/>
    </source>
</evidence>
<evidence type="ECO:0000256" key="2">
    <source>
        <dbReference type="ARBA" id="ARBA00007651"/>
    </source>
</evidence>
<comment type="function">
    <text evidence="8">Regulates membrane-cell wall junctions and localized cell wall deposition. Required for establishment of the Casparian strip membrane domain (CSD) and the subsequent formation of Casparian strips, a cell wall modification of the root endodermis that determines an apoplastic barrier between the intraorganismal apoplasm and the extraorganismal apoplasm and prevents lateral diffusion.</text>
</comment>
<feature type="non-terminal residue" evidence="11">
    <location>
        <position position="88"/>
    </location>
</feature>
<keyword evidence="7" id="KW-0961">Cell wall biogenesis/degradation</keyword>
<feature type="transmembrane region" description="Helical" evidence="9">
    <location>
        <begin position="36"/>
        <end position="61"/>
    </location>
</feature>
<comment type="caution">
    <text evidence="11">The sequence shown here is derived from an EMBL/GenBank/DDBJ whole genome shotgun (WGS) entry which is preliminary data.</text>
</comment>
<evidence type="ECO:0000256" key="6">
    <source>
        <dbReference type="ARBA" id="ARBA00023136"/>
    </source>
</evidence>
<feature type="transmembrane region" description="Helical" evidence="9">
    <location>
        <begin position="6"/>
        <end position="24"/>
    </location>
</feature>
<dbReference type="InterPro" id="IPR006702">
    <property type="entry name" value="CASP_dom"/>
</dbReference>
<accession>A0A7J9DNT9</accession>
<evidence type="ECO:0000256" key="7">
    <source>
        <dbReference type="ARBA" id="ARBA00023316"/>
    </source>
</evidence>
<dbReference type="NCBIfam" id="TIGR01569">
    <property type="entry name" value="A_tha_TIGR01569"/>
    <property type="match status" value="1"/>
</dbReference>
<feature type="non-terminal residue" evidence="11">
    <location>
        <position position="1"/>
    </location>
</feature>
<evidence type="ECO:0000256" key="8">
    <source>
        <dbReference type="ARBA" id="ARBA00025302"/>
    </source>
</evidence>
<protein>
    <recommendedName>
        <fullName evidence="9">CASP-like protein</fullName>
    </recommendedName>
</protein>
<comment type="subunit">
    <text evidence="9">Homodimer and heterodimers.</text>
</comment>
<dbReference type="Proteomes" id="UP000593568">
    <property type="component" value="Unassembled WGS sequence"/>
</dbReference>
<comment type="similarity">
    <text evidence="2 9">Belongs to the Casparian strip membrane proteins (CASP) family.</text>
</comment>
<sequence length="88" mass="9485">YFVTANAAVAGYLFLSLPFSVICINRPRATTPRLVLVIFDTVMMGITITAASASASMVYLAHNGNQNTMWLPFCQQFGNFCQTASGAV</sequence>
<comment type="caution">
    <text evidence="9">Lacks conserved residue(s) required for the propagation of feature annotation.</text>
</comment>
<feature type="domain" description="Casparian strip membrane protein" evidence="10">
    <location>
        <begin position="1"/>
        <end position="88"/>
    </location>
</feature>
<evidence type="ECO:0000256" key="4">
    <source>
        <dbReference type="ARBA" id="ARBA00022692"/>
    </source>
</evidence>
<evidence type="ECO:0000256" key="1">
    <source>
        <dbReference type="ARBA" id="ARBA00004651"/>
    </source>
</evidence>
<evidence type="ECO:0000256" key="5">
    <source>
        <dbReference type="ARBA" id="ARBA00022989"/>
    </source>
</evidence>
<dbReference type="GO" id="GO:0071555">
    <property type="term" value="P:cell wall organization"/>
    <property type="evidence" value="ECO:0007669"/>
    <property type="project" value="UniProtKB-KW"/>
</dbReference>
<dbReference type="AlphaFoldDB" id="A0A7J9DNT9"/>
<keyword evidence="12" id="KW-1185">Reference proteome</keyword>
<evidence type="ECO:0000313" key="11">
    <source>
        <dbReference type="EMBL" id="MBA0762331.1"/>
    </source>
</evidence>
<dbReference type="InterPro" id="IPR044173">
    <property type="entry name" value="CASPL"/>
</dbReference>
<reference evidence="11 12" key="1">
    <citation type="journal article" date="2019" name="Genome Biol. Evol.">
        <title>Insights into the evolution of the New World diploid cottons (Gossypium, subgenus Houzingenia) based on genome sequencing.</title>
        <authorList>
            <person name="Grover C.E."/>
            <person name="Arick M.A. 2nd"/>
            <person name="Thrash A."/>
            <person name="Conover J.L."/>
            <person name="Sanders W.S."/>
            <person name="Peterson D.G."/>
            <person name="Frelichowski J.E."/>
            <person name="Scheffler J.A."/>
            <person name="Scheffler B.E."/>
            <person name="Wendel J.F."/>
        </authorList>
    </citation>
    <scope>NUCLEOTIDE SEQUENCE [LARGE SCALE GENOMIC DNA]</scope>
    <source>
        <strain evidence="11">8</strain>
        <tissue evidence="11">Leaf</tissue>
    </source>
</reference>
<name>A0A7J9DNT9_9ROSI</name>
<dbReference type="Pfam" id="PF04535">
    <property type="entry name" value="CASP_dom"/>
    <property type="match status" value="1"/>
</dbReference>
<evidence type="ECO:0000256" key="9">
    <source>
        <dbReference type="RuleBase" id="RU361233"/>
    </source>
</evidence>
<keyword evidence="6 9" id="KW-0472">Membrane</keyword>
<evidence type="ECO:0000256" key="3">
    <source>
        <dbReference type="ARBA" id="ARBA00022475"/>
    </source>
</evidence>
<dbReference type="PANTHER" id="PTHR36488:SF11">
    <property type="entry name" value="CASP-LIKE PROTEIN"/>
    <property type="match status" value="1"/>
</dbReference>
<dbReference type="PANTHER" id="PTHR36488">
    <property type="entry name" value="CASP-LIKE PROTEIN 1U1"/>
    <property type="match status" value="1"/>
</dbReference>
<keyword evidence="5 9" id="KW-1133">Transmembrane helix</keyword>
<evidence type="ECO:0000313" key="12">
    <source>
        <dbReference type="Proteomes" id="UP000593568"/>
    </source>
</evidence>
<organism evidence="11 12">
    <name type="scientific">Gossypium trilobum</name>
    <dbReference type="NCBI Taxonomy" id="34281"/>
    <lineage>
        <taxon>Eukaryota</taxon>
        <taxon>Viridiplantae</taxon>
        <taxon>Streptophyta</taxon>
        <taxon>Embryophyta</taxon>
        <taxon>Tracheophyta</taxon>
        <taxon>Spermatophyta</taxon>
        <taxon>Magnoliopsida</taxon>
        <taxon>eudicotyledons</taxon>
        <taxon>Gunneridae</taxon>
        <taxon>Pentapetalae</taxon>
        <taxon>rosids</taxon>
        <taxon>malvids</taxon>
        <taxon>Malvales</taxon>
        <taxon>Malvaceae</taxon>
        <taxon>Malvoideae</taxon>
        <taxon>Gossypium</taxon>
    </lineage>
</organism>
<keyword evidence="3 9" id="KW-1003">Cell membrane</keyword>
<dbReference type="GO" id="GO:0005886">
    <property type="term" value="C:plasma membrane"/>
    <property type="evidence" value="ECO:0007669"/>
    <property type="project" value="UniProtKB-SubCell"/>
</dbReference>
<dbReference type="InterPro" id="IPR006459">
    <property type="entry name" value="CASP/CASPL"/>
</dbReference>
<dbReference type="EMBL" id="JABEZW010000004">
    <property type="protein sequence ID" value="MBA0762331.1"/>
    <property type="molecule type" value="Genomic_DNA"/>
</dbReference>
<comment type="subcellular location">
    <subcellularLocation>
        <location evidence="1 9">Cell membrane</location>
        <topology evidence="1 9">Multi-pass membrane protein</topology>
    </subcellularLocation>
</comment>